<evidence type="ECO:0000313" key="3">
    <source>
        <dbReference type="EMBL" id="EPQ58981.1"/>
    </source>
</evidence>
<evidence type="ECO:0000313" key="4">
    <source>
        <dbReference type="Proteomes" id="UP000030669"/>
    </source>
</evidence>
<proteinExistence type="predicted"/>
<reference evidence="3 4" key="1">
    <citation type="journal article" date="2012" name="Science">
        <title>The Paleozoic origin of enzymatic lignin decomposition reconstructed from 31 fungal genomes.</title>
        <authorList>
            <person name="Floudas D."/>
            <person name="Binder M."/>
            <person name="Riley R."/>
            <person name="Barry K."/>
            <person name="Blanchette R.A."/>
            <person name="Henrissat B."/>
            <person name="Martinez A.T."/>
            <person name="Otillar R."/>
            <person name="Spatafora J.W."/>
            <person name="Yadav J.S."/>
            <person name="Aerts A."/>
            <person name="Benoit I."/>
            <person name="Boyd A."/>
            <person name="Carlson A."/>
            <person name="Copeland A."/>
            <person name="Coutinho P.M."/>
            <person name="de Vries R.P."/>
            <person name="Ferreira P."/>
            <person name="Findley K."/>
            <person name="Foster B."/>
            <person name="Gaskell J."/>
            <person name="Glotzer D."/>
            <person name="Gorecki P."/>
            <person name="Heitman J."/>
            <person name="Hesse C."/>
            <person name="Hori C."/>
            <person name="Igarashi K."/>
            <person name="Jurgens J.A."/>
            <person name="Kallen N."/>
            <person name="Kersten P."/>
            <person name="Kohler A."/>
            <person name="Kuees U."/>
            <person name="Kumar T.K.A."/>
            <person name="Kuo A."/>
            <person name="LaButti K."/>
            <person name="Larrondo L.F."/>
            <person name="Lindquist E."/>
            <person name="Ling A."/>
            <person name="Lombard V."/>
            <person name="Lucas S."/>
            <person name="Lundell T."/>
            <person name="Martin R."/>
            <person name="McLaughlin D.J."/>
            <person name="Morgenstern I."/>
            <person name="Morin E."/>
            <person name="Murat C."/>
            <person name="Nagy L.G."/>
            <person name="Nolan M."/>
            <person name="Ohm R.A."/>
            <person name="Patyshakuliyeva A."/>
            <person name="Rokas A."/>
            <person name="Ruiz-Duenas F.J."/>
            <person name="Sabat G."/>
            <person name="Salamov A."/>
            <person name="Samejima M."/>
            <person name="Schmutz J."/>
            <person name="Slot J.C."/>
            <person name="St John F."/>
            <person name="Stenlid J."/>
            <person name="Sun H."/>
            <person name="Sun S."/>
            <person name="Syed K."/>
            <person name="Tsang A."/>
            <person name="Wiebenga A."/>
            <person name="Young D."/>
            <person name="Pisabarro A."/>
            <person name="Eastwood D.C."/>
            <person name="Martin F."/>
            <person name="Cullen D."/>
            <person name="Grigoriev I.V."/>
            <person name="Hibbett D.S."/>
        </authorList>
    </citation>
    <scope>NUCLEOTIDE SEQUENCE [LARGE SCALE GENOMIC DNA]</scope>
    <source>
        <strain evidence="3 4">ATCC 11539</strain>
    </source>
</reference>
<dbReference type="OMA" id="WTKTTKR"/>
<dbReference type="KEGG" id="gtr:GLOTRDRAFT_14996"/>
<keyword evidence="4" id="KW-1185">Reference proteome</keyword>
<dbReference type="SUPFAM" id="SSF56349">
    <property type="entry name" value="DNA breaking-rejoining enzymes"/>
    <property type="match status" value="1"/>
</dbReference>
<dbReference type="OrthoDB" id="3266428at2759"/>
<gene>
    <name evidence="3" type="ORF">GLOTRDRAFT_14996</name>
</gene>
<dbReference type="Gene3D" id="1.10.443.10">
    <property type="entry name" value="Intergrase catalytic core"/>
    <property type="match status" value="1"/>
</dbReference>
<dbReference type="InterPro" id="IPR011010">
    <property type="entry name" value="DNA_brk_join_enz"/>
</dbReference>
<dbReference type="GeneID" id="19304878"/>
<dbReference type="GO" id="GO:0006310">
    <property type="term" value="P:DNA recombination"/>
    <property type="evidence" value="ECO:0007669"/>
    <property type="project" value="UniProtKB-KW"/>
</dbReference>
<accession>S7QGV5</accession>
<dbReference type="eggNOG" id="ENOG502SDY1">
    <property type="taxonomic scope" value="Eukaryota"/>
</dbReference>
<protein>
    <recommendedName>
        <fullName evidence="5">DNA breaking-rejoining enzyme</fullName>
    </recommendedName>
</protein>
<dbReference type="InterPro" id="IPR013762">
    <property type="entry name" value="Integrase-like_cat_sf"/>
</dbReference>
<evidence type="ECO:0000256" key="1">
    <source>
        <dbReference type="ARBA" id="ARBA00023125"/>
    </source>
</evidence>
<dbReference type="GO" id="GO:0015074">
    <property type="term" value="P:DNA integration"/>
    <property type="evidence" value="ECO:0007669"/>
    <property type="project" value="InterPro"/>
</dbReference>
<dbReference type="PANTHER" id="PTHR34605:SF4">
    <property type="entry name" value="DNA ADENINE METHYLTRANSFERASE"/>
    <property type="match status" value="1"/>
</dbReference>
<dbReference type="RefSeq" id="XP_007861619.1">
    <property type="nucleotide sequence ID" value="XM_007863428.1"/>
</dbReference>
<dbReference type="Gene3D" id="1.10.150.130">
    <property type="match status" value="1"/>
</dbReference>
<dbReference type="AlphaFoldDB" id="S7QGV5"/>
<name>S7QGV5_GLOTA</name>
<dbReference type="PANTHER" id="PTHR34605">
    <property type="entry name" value="PHAGE_INTEGRASE DOMAIN-CONTAINING PROTEIN"/>
    <property type="match status" value="1"/>
</dbReference>
<dbReference type="InterPro" id="IPR010998">
    <property type="entry name" value="Integrase_recombinase_N"/>
</dbReference>
<dbReference type="Proteomes" id="UP000030669">
    <property type="component" value="Unassembled WGS sequence"/>
</dbReference>
<organism evidence="3 4">
    <name type="scientific">Gloeophyllum trabeum (strain ATCC 11539 / FP-39264 / Madison 617)</name>
    <name type="common">Brown rot fungus</name>
    <dbReference type="NCBI Taxonomy" id="670483"/>
    <lineage>
        <taxon>Eukaryota</taxon>
        <taxon>Fungi</taxon>
        <taxon>Dikarya</taxon>
        <taxon>Basidiomycota</taxon>
        <taxon>Agaricomycotina</taxon>
        <taxon>Agaricomycetes</taxon>
        <taxon>Gloeophyllales</taxon>
        <taxon>Gloeophyllaceae</taxon>
        <taxon>Gloeophyllum</taxon>
    </lineage>
</organism>
<sequence length="387" mass="43878">KKPRPDCHINPSPYRPLVAASDRLRCWYTPFTEARDQRLCNSVDSSSVNKLFNTLLASLDISTRQEYGSGLLRFAQFCDDHNIDENSRMPASEELLSIFIAERAAGLRSDSAAQNWLQGIHYWHKINGAPWYGNELLKQTLKGVRKMVPDSAKRVKRPPVTVEHMWALWRGLDLTNSFDAAVWACACTAFRGCCRLGELTVPSRNSFDATKHVARGTSIRWQTLPGNVRSVHFHIPWTKTTQHEGADISLTARGDIDPWFAMRQHLHANHNVPTTAPLFAFETSAGSWAPMVKDWFLIRCRSIWTTAGLQDVFGHSFRIGGTTEMLLEGISPEVVAAQGRWKSMAFMLYWRKIESILPLFVSRSYTHSRIQAANDGLEHFRVRNGLP</sequence>
<dbReference type="SUPFAM" id="SSF47823">
    <property type="entry name" value="lambda integrase-like, N-terminal domain"/>
    <property type="match status" value="1"/>
</dbReference>
<evidence type="ECO:0008006" key="5">
    <source>
        <dbReference type="Google" id="ProtNLM"/>
    </source>
</evidence>
<dbReference type="EMBL" id="KB469297">
    <property type="protein sequence ID" value="EPQ58981.1"/>
    <property type="molecule type" value="Genomic_DNA"/>
</dbReference>
<feature type="non-terminal residue" evidence="3">
    <location>
        <position position="387"/>
    </location>
</feature>
<keyword evidence="1" id="KW-0238">DNA-binding</keyword>
<dbReference type="HOGENOM" id="CLU_003292_2_0_1"/>
<keyword evidence="2" id="KW-0233">DNA recombination</keyword>
<dbReference type="InterPro" id="IPR052925">
    <property type="entry name" value="Phage_Integrase-like_Recomb"/>
</dbReference>
<evidence type="ECO:0000256" key="2">
    <source>
        <dbReference type="ARBA" id="ARBA00023172"/>
    </source>
</evidence>
<dbReference type="GO" id="GO:0003677">
    <property type="term" value="F:DNA binding"/>
    <property type="evidence" value="ECO:0007669"/>
    <property type="project" value="UniProtKB-KW"/>
</dbReference>
<feature type="non-terminal residue" evidence="3">
    <location>
        <position position="1"/>
    </location>
</feature>